<dbReference type="EMBL" id="BEZZ01047463">
    <property type="protein sequence ID" value="GCC40953.1"/>
    <property type="molecule type" value="Genomic_DNA"/>
</dbReference>
<gene>
    <name evidence="2" type="ORF">chiPu_0024855</name>
</gene>
<keyword evidence="3" id="KW-1185">Reference proteome</keyword>
<reference evidence="2 3" key="1">
    <citation type="journal article" date="2018" name="Nat. Ecol. Evol.">
        <title>Shark genomes provide insights into elasmobranch evolution and the origin of vertebrates.</title>
        <authorList>
            <person name="Hara Y"/>
            <person name="Yamaguchi K"/>
            <person name="Onimaru K"/>
            <person name="Kadota M"/>
            <person name="Koyanagi M"/>
            <person name="Keeley SD"/>
            <person name="Tatsumi K"/>
            <person name="Tanaka K"/>
            <person name="Motone F"/>
            <person name="Kageyama Y"/>
            <person name="Nozu R"/>
            <person name="Adachi N"/>
            <person name="Nishimura O"/>
            <person name="Nakagawa R"/>
            <person name="Tanegashima C"/>
            <person name="Kiyatake I"/>
            <person name="Matsumoto R"/>
            <person name="Murakumo K"/>
            <person name="Nishida K"/>
            <person name="Terakita A"/>
            <person name="Kuratani S"/>
            <person name="Sato K"/>
            <person name="Hyodo S Kuraku.S."/>
        </authorList>
    </citation>
    <scope>NUCLEOTIDE SEQUENCE [LARGE SCALE GENOMIC DNA]</scope>
</reference>
<feature type="region of interest" description="Disordered" evidence="1">
    <location>
        <begin position="1"/>
        <end position="52"/>
    </location>
</feature>
<sequence length="173" mass="19041">MRRPCLRTVPRDGPVGFRGAIPTPRVRLHRPGAKRGAVSPGRLSRSGAGREASWARPAEWLCLAWASRRLEAKGGGAERSPQTLTMERPGRLASIKDGRRPPVSTGLVAPLPGRRRHFRPSDFRRGALKKIQDGRRRRRRSRGRDRRRGGGPGRRGGSSGHGRGSAGRAEEEK</sequence>
<feature type="compositionally biased region" description="Basic and acidic residues" evidence="1">
    <location>
        <begin position="88"/>
        <end position="100"/>
    </location>
</feature>
<name>A0A401TE82_CHIPU</name>
<evidence type="ECO:0000313" key="3">
    <source>
        <dbReference type="Proteomes" id="UP000287033"/>
    </source>
</evidence>
<organism evidence="2 3">
    <name type="scientific">Chiloscyllium punctatum</name>
    <name type="common">Brownbanded bambooshark</name>
    <name type="synonym">Hemiscyllium punctatum</name>
    <dbReference type="NCBI Taxonomy" id="137246"/>
    <lineage>
        <taxon>Eukaryota</taxon>
        <taxon>Metazoa</taxon>
        <taxon>Chordata</taxon>
        <taxon>Craniata</taxon>
        <taxon>Vertebrata</taxon>
        <taxon>Chondrichthyes</taxon>
        <taxon>Elasmobranchii</taxon>
        <taxon>Galeomorphii</taxon>
        <taxon>Galeoidea</taxon>
        <taxon>Orectolobiformes</taxon>
        <taxon>Hemiscylliidae</taxon>
        <taxon>Chiloscyllium</taxon>
    </lineage>
</organism>
<comment type="caution">
    <text evidence="2">The sequence shown here is derived from an EMBL/GenBank/DDBJ whole genome shotgun (WGS) entry which is preliminary data.</text>
</comment>
<evidence type="ECO:0000256" key="1">
    <source>
        <dbReference type="SAM" id="MobiDB-lite"/>
    </source>
</evidence>
<evidence type="ECO:0000313" key="2">
    <source>
        <dbReference type="EMBL" id="GCC40953.1"/>
    </source>
</evidence>
<protein>
    <submittedName>
        <fullName evidence="2">Uncharacterized protein</fullName>
    </submittedName>
</protein>
<accession>A0A401TE82</accession>
<feature type="region of interest" description="Disordered" evidence="1">
    <location>
        <begin position="72"/>
        <end position="173"/>
    </location>
</feature>
<feature type="compositionally biased region" description="Basic and acidic residues" evidence="1">
    <location>
        <begin position="119"/>
        <end position="134"/>
    </location>
</feature>
<dbReference type="Proteomes" id="UP000287033">
    <property type="component" value="Unassembled WGS sequence"/>
</dbReference>
<feature type="compositionally biased region" description="Basic residues" evidence="1">
    <location>
        <begin position="135"/>
        <end position="149"/>
    </location>
</feature>
<proteinExistence type="predicted"/>
<dbReference type="AlphaFoldDB" id="A0A401TE82"/>
<feature type="compositionally biased region" description="Gly residues" evidence="1">
    <location>
        <begin position="150"/>
        <end position="165"/>
    </location>
</feature>